<dbReference type="InterPro" id="IPR000944">
    <property type="entry name" value="Tscrpt_reg_Rrf2"/>
</dbReference>
<dbReference type="SUPFAM" id="SSF46785">
    <property type="entry name" value="Winged helix' DNA-binding domain"/>
    <property type="match status" value="1"/>
</dbReference>
<keyword evidence="1" id="KW-0238">DNA-binding</keyword>
<keyword evidence="3" id="KW-1185">Reference proteome</keyword>
<name>A0ABV2EJL5_9CAUL</name>
<comment type="caution">
    <text evidence="2">The sequence shown here is derived from an EMBL/GenBank/DDBJ whole genome shotgun (WGS) entry which is preliminary data.</text>
</comment>
<dbReference type="EMBL" id="JBEPLU010000001">
    <property type="protein sequence ID" value="MET3527205.1"/>
    <property type="molecule type" value="Genomic_DNA"/>
</dbReference>
<sequence length="147" mass="16169">MRLTVYTDYALRVLMYVAVRPEPLPTIGEIADSYQISRNHLMKVVYELGQAGYLDTVRGKGGGLRLARSPEEINLGQLVRHTEPDMALMPCFDPVNATCAISPVCRLRHALAEAQLAFLNVLDGYTLADLVENSAPLKALLTSVALR</sequence>
<proteinExistence type="predicted"/>
<evidence type="ECO:0000313" key="2">
    <source>
        <dbReference type="EMBL" id="MET3527205.1"/>
    </source>
</evidence>
<organism evidence="2 3">
    <name type="scientific">Phenylobacterium koreense</name>
    <dbReference type="NCBI Taxonomy" id="266125"/>
    <lineage>
        <taxon>Bacteria</taxon>
        <taxon>Pseudomonadati</taxon>
        <taxon>Pseudomonadota</taxon>
        <taxon>Alphaproteobacteria</taxon>
        <taxon>Caulobacterales</taxon>
        <taxon>Caulobacteraceae</taxon>
        <taxon>Phenylobacterium</taxon>
    </lineage>
</organism>
<dbReference type="Pfam" id="PF02082">
    <property type="entry name" value="Rrf2"/>
    <property type="match status" value="1"/>
</dbReference>
<gene>
    <name evidence="2" type="ORF">ABID41_002300</name>
</gene>
<accession>A0ABV2EJL5</accession>
<dbReference type="Gene3D" id="1.10.10.10">
    <property type="entry name" value="Winged helix-like DNA-binding domain superfamily/Winged helix DNA-binding domain"/>
    <property type="match status" value="1"/>
</dbReference>
<dbReference type="PANTHER" id="PTHR33221">
    <property type="entry name" value="WINGED HELIX-TURN-HELIX TRANSCRIPTIONAL REGULATOR, RRF2 FAMILY"/>
    <property type="match status" value="1"/>
</dbReference>
<dbReference type="InterPro" id="IPR036388">
    <property type="entry name" value="WH-like_DNA-bd_sf"/>
</dbReference>
<dbReference type="PANTHER" id="PTHR33221:SF4">
    <property type="entry name" value="HTH-TYPE TRANSCRIPTIONAL REPRESSOR NSRR"/>
    <property type="match status" value="1"/>
</dbReference>
<evidence type="ECO:0000256" key="1">
    <source>
        <dbReference type="ARBA" id="ARBA00023125"/>
    </source>
</evidence>
<dbReference type="PROSITE" id="PS51197">
    <property type="entry name" value="HTH_RRF2_2"/>
    <property type="match status" value="1"/>
</dbReference>
<dbReference type="Proteomes" id="UP001549110">
    <property type="component" value="Unassembled WGS sequence"/>
</dbReference>
<dbReference type="InterPro" id="IPR036390">
    <property type="entry name" value="WH_DNA-bd_sf"/>
</dbReference>
<protein>
    <submittedName>
        <fullName evidence="2">Rrf2 family nitric oxide-sensitive transcriptional repressor</fullName>
    </submittedName>
</protein>
<dbReference type="RefSeq" id="WP_331933045.1">
    <property type="nucleotide sequence ID" value="NZ_JBEPLU010000001.1"/>
</dbReference>
<reference evidence="2 3" key="1">
    <citation type="submission" date="2024-06" db="EMBL/GenBank/DDBJ databases">
        <title>Genomic Encyclopedia of Type Strains, Phase IV (KMG-IV): sequencing the most valuable type-strain genomes for metagenomic binning, comparative biology and taxonomic classification.</title>
        <authorList>
            <person name="Goeker M."/>
        </authorList>
    </citation>
    <scope>NUCLEOTIDE SEQUENCE [LARGE SCALE GENOMIC DNA]</scope>
    <source>
        <strain evidence="2 3">DSM 17809</strain>
    </source>
</reference>
<evidence type="ECO:0000313" key="3">
    <source>
        <dbReference type="Proteomes" id="UP001549110"/>
    </source>
</evidence>
<dbReference type="NCBIfam" id="TIGR00738">
    <property type="entry name" value="rrf2_super"/>
    <property type="match status" value="1"/>
</dbReference>